<evidence type="ECO:0000256" key="8">
    <source>
        <dbReference type="ARBA" id="ARBA00022777"/>
    </source>
</evidence>
<comment type="subcellular location">
    <subcellularLocation>
        <location evidence="1">Cell membrane</location>
        <topology evidence="1">Single-pass type I membrane protein</topology>
    </subcellularLocation>
</comment>
<keyword evidence="3" id="KW-1003">Cell membrane</keyword>
<dbReference type="RefSeq" id="XP_001317589.1">
    <property type="nucleotide sequence ID" value="XM_001317554.1"/>
</dbReference>
<dbReference type="GO" id="GO:0005524">
    <property type="term" value="F:ATP binding"/>
    <property type="evidence" value="ECO:0007669"/>
    <property type="project" value="UniProtKB-KW"/>
</dbReference>
<evidence type="ECO:0000256" key="10">
    <source>
        <dbReference type="ARBA" id="ARBA00022989"/>
    </source>
</evidence>
<evidence type="ECO:0000256" key="15">
    <source>
        <dbReference type="ARBA" id="ARBA00023180"/>
    </source>
</evidence>
<protein>
    <recommendedName>
        <fullName evidence="2">receptor protein-tyrosine kinase</fullName>
        <ecNumber evidence="2">2.7.10.1</ecNumber>
    </recommendedName>
</protein>
<evidence type="ECO:0000256" key="13">
    <source>
        <dbReference type="ARBA" id="ARBA00023157"/>
    </source>
</evidence>
<evidence type="ECO:0000256" key="9">
    <source>
        <dbReference type="ARBA" id="ARBA00022840"/>
    </source>
</evidence>
<keyword evidence="8" id="KW-0418">Kinase</keyword>
<keyword evidence="10" id="KW-1133">Transmembrane helix</keyword>
<keyword evidence="9" id="KW-0067">ATP-binding</keyword>
<dbReference type="EMBL" id="DS113450">
    <property type="protein sequence ID" value="EAY05366.1"/>
    <property type="molecule type" value="Genomic_DNA"/>
</dbReference>
<evidence type="ECO:0000259" key="16">
    <source>
        <dbReference type="Pfam" id="PF12810"/>
    </source>
</evidence>
<dbReference type="GO" id="GO:0005886">
    <property type="term" value="C:plasma membrane"/>
    <property type="evidence" value="ECO:0007669"/>
    <property type="project" value="UniProtKB-SubCell"/>
</dbReference>
<keyword evidence="14" id="KW-0675">Receptor</keyword>
<sequence length="284" mass="29708">MTLFHPETLYLYLGEQGSWSGPPTFNGGGQGTIGVSDRSYYVSGGSGGGASDLRLMSGPWDDSESLKSRVMISAGGAGSAYYRECGGFIQGGHGGDLIGSDGTICTLAFAATITKAIGAKQDLYGIGASSWGINGSFGIGGNCGNHYHGSGGSGGYYGGGSGGAVNARVASGSGGSSYISGHENCKAISKDYNETNMKHLDTSVHFSGFKFYSTTLLNGNSRIPGFTSNTFENGHNGYGQARITVLETMNPISKCFCSYIKFSYILLFTDIELSEELIFIFQYC</sequence>
<gene>
    <name evidence="17" type="ORF">TVAG_131000</name>
</gene>
<dbReference type="AlphaFoldDB" id="A2EPM3"/>
<evidence type="ECO:0000256" key="14">
    <source>
        <dbReference type="ARBA" id="ARBA00023170"/>
    </source>
</evidence>
<keyword evidence="13" id="KW-1015">Disulfide bond</keyword>
<keyword evidence="5" id="KW-0812">Transmembrane</keyword>
<keyword evidence="4" id="KW-0808">Transferase</keyword>
<dbReference type="Proteomes" id="UP000001542">
    <property type="component" value="Unassembled WGS sequence"/>
</dbReference>
<reference evidence="17" key="1">
    <citation type="submission" date="2006-10" db="EMBL/GenBank/DDBJ databases">
        <authorList>
            <person name="Amadeo P."/>
            <person name="Zhao Q."/>
            <person name="Wortman J."/>
            <person name="Fraser-Liggett C."/>
            <person name="Carlton J."/>
        </authorList>
    </citation>
    <scope>NUCLEOTIDE SEQUENCE</scope>
    <source>
        <strain evidence="17">G3</strain>
    </source>
</reference>
<feature type="domain" description="ALK/LTK-like glycine-rich" evidence="16">
    <location>
        <begin position="2"/>
        <end position="246"/>
    </location>
</feature>
<evidence type="ECO:0000313" key="18">
    <source>
        <dbReference type="Proteomes" id="UP000001542"/>
    </source>
</evidence>
<dbReference type="VEuPathDB" id="TrichDB:TVAG_131000"/>
<evidence type="ECO:0000256" key="3">
    <source>
        <dbReference type="ARBA" id="ARBA00022475"/>
    </source>
</evidence>
<keyword evidence="18" id="KW-1185">Reference proteome</keyword>
<dbReference type="InterPro" id="IPR055163">
    <property type="entry name" value="ALK/LTK-like_GRD"/>
</dbReference>
<proteinExistence type="predicted"/>
<dbReference type="InParanoid" id="A2EPM3"/>
<evidence type="ECO:0000256" key="6">
    <source>
        <dbReference type="ARBA" id="ARBA00022729"/>
    </source>
</evidence>
<keyword evidence="11" id="KW-0472">Membrane</keyword>
<keyword evidence="12" id="KW-0829">Tyrosine-protein kinase</keyword>
<name>A2EPM3_TRIV3</name>
<keyword evidence="7" id="KW-0547">Nucleotide-binding</keyword>
<keyword evidence="6" id="KW-0732">Signal</keyword>
<evidence type="ECO:0000313" key="17">
    <source>
        <dbReference type="EMBL" id="EAY05366.1"/>
    </source>
</evidence>
<dbReference type="VEuPathDB" id="TrichDB:TVAGG3_0603090"/>
<accession>A2EPM3</accession>
<keyword evidence="15" id="KW-0325">Glycoprotein</keyword>
<organism evidence="17 18">
    <name type="scientific">Trichomonas vaginalis (strain ATCC PRA-98 / G3)</name>
    <dbReference type="NCBI Taxonomy" id="412133"/>
    <lineage>
        <taxon>Eukaryota</taxon>
        <taxon>Metamonada</taxon>
        <taxon>Parabasalia</taxon>
        <taxon>Trichomonadida</taxon>
        <taxon>Trichomonadidae</taxon>
        <taxon>Trichomonas</taxon>
    </lineage>
</organism>
<evidence type="ECO:0000256" key="7">
    <source>
        <dbReference type="ARBA" id="ARBA00022741"/>
    </source>
</evidence>
<dbReference type="KEGG" id="tva:4763230"/>
<evidence type="ECO:0000256" key="11">
    <source>
        <dbReference type="ARBA" id="ARBA00023136"/>
    </source>
</evidence>
<evidence type="ECO:0000256" key="4">
    <source>
        <dbReference type="ARBA" id="ARBA00022679"/>
    </source>
</evidence>
<evidence type="ECO:0000256" key="5">
    <source>
        <dbReference type="ARBA" id="ARBA00022692"/>
    </source>
</evidence>
<evidence type="ECO:0000256" key="1">
    <source>
        <dbReference type="ARBA" id="ARBA00004251"/>
    </source>
</evidence>
<evidence type="ECO:0000256" key="2">
    <source>
        <dbReference type="ARBA" id="ARBA00011902"/>
    </source>
</evidence>
<dbReference type="EC" id="2.7.10.1" evidence="2"/>
<dbReference type="GO" id="GO:0004714">
    <property type="term" value="F:transmembrane receptor protein tyrosine kinase activity"/>
    <property type="evidence" value="ECO:0007669"/>
    <property type="project" value="UniProtKB-EC"/>
</dbReference>
<dbReference type="SMR" id="A2EPM3"/>
<reference evidence="17" key="2">
    <citation type="journal article" date="2007" name="Science">
        <title>Draft genome sequence of the sexually transmitted pathogen Trichomonas vaginalis.</title>
        <authorList>
            <person name="Carlton J.M."/>
            <person name="Hirt R.P."/>
            <person name="Silva J.C."/>
            <person name="Delcher A.L."/>
            <person name="Schatz M."/>
            <person name="Zhao Q."/>
            <person name="Wortman J.R."/>
            <person name="Bidwell S.L."/>
            <person name="Alsmark U.C.M."/>
            <person name="Besteiro S."/>
            <person name="Sicheritz-Ponten T."/>
            <person name="Noel C.J."/>
            <person name="Dacks J.B."/>
            <person name="Foster P.G."/>
            <person name="Simillion C."/>
            <person name="Van de Peer Y."/>
            <person name="Miranda-Saavedra D."/>
            <person name="Barton G.J."/>
            <person name="Westrop G.D."/>
            <person name="Mueller S."/>
            <person name="Dessi D."/>
            <person name="Fiori P.L."/>
            <person name="Ren Q."/>
            <person name="Paulsen I."/>
            <person name="Zhang H."/>
            <person name="Bastida-Corcuera F.D."/>
            <person name="Simoes-Barbosa A."/>
            <person name="Brown M.T."/>
            <person name="Hayes R.D."/>
            <person name="Mukherjee M."/>
            <person name="Okumura C.Y."/>
            <person name="Schneider R."/>
            <person name="Smith A.J."/>
            <person name="Vanacova S."/>
            <person name="Villalvazo M."/>
            <person name="Haas B.J."/>
            <person name="Pertea M."/>
            <person name="Feldblyum T.V."/>
            <person name="Utterback T.R."/>
            <person name="Shu C.L."/>
            <person name="Osoegawa K."/>
            <person name="de Jong P.J."/>
            <person name="Hrdy I."/>
            <person name="Horvathova L."/>
            <person name="Zubacova Z."/>
            <person name="Dolezal P."/>
            <person name="Malik S.B."/>
            <person name="Logsdon J.M. Jr."/>
            <person name="Henze K."/>
            <person name="Gupta A."/>
            <person name="Wang C.C."/>
            <person name="Dunne R.L."/>
            <person name="Upcroft J.A."/>
            <person name="Upcroft P."/>
            <person name="White O."/>
            <person name="Salzberg S.L."/>
            <person name="Tang P."/>
            <person name="Chiu C.-H."/>
            <person name="Lee Y.-S."/>
            <person name="Embley T.M."/>
            <person name="Coombs G.H."/>
            <person name="Mottram J.C."/>
            <person name="Tachezy J."/>
            <person name="Fraser-Liggett C.M."/>
            <person name="Johnson P.J."/>
        </authorList>
    </citation>
    <scope>NUCLEOTIDE SEQUENCE [LARGE SCALE GENOMIC DNA]</scope>
    <source>
        <strain evidence="17">G3</strain>
    </source>
</reference>
<evidence type="ECO:0000256" key="12">
    <source>
        <dbReference type="ARBA" id="ARBA00023137"/>
    </source>
</evidence>
<dbReference type="Pfam" id="PF12810">
    <property type="entry name" value="ALK_LTK_GRD"/>
    <property type="match status" value="1"/>
</dbReference>